<dbReference type="PANTHER" id="PTHR47063:SF1">
    <property type="entry name" value="RIBONUCLEASE H2 SUBUNIT C"/>
    <property type="match status" value="1"/>
</dbReference>
<sequence>MQDNVTFQAFNGAEDKINGTKIQFIPAKIEIPTSAKAAVHTYFDQYTEELDGELSNALRGHPLNGRKCKTPEGLLGVVYEENKTKLSETNRTLKVNSVFDEYIYWNYDKIPSSNDALVKGLDWMEIAKSFMEPLDPDRVAEFAKNRKVNGSSQETK</sequence>
<name>A0A9Q0RTZ1_9DIPT</name>
<dbReference type="InterPro" id="IPR052863">
    <property type="entry name" value="RNase_H2_subunit_C"/>
</dbReference>
<dbReference type="AlphaFoldDB" id="A0A9Q0RTZ1"/>
<dbReference type="CDD" id="cd09271">
    <property type="entry name" value="RNase_H2-C"/>
    <property type="match status" value="1"/>
</dbReference>
<dbReference type="InterPro" id="IPR013924">
    <property type="entry name" value="RNase_H2_suC"/>
</dbReference>
<protein>
    <submittedName>
        <fullName evidence="1">Uncharacterized protein</fullName>
    </submittedName>
</protein>
<organism evidence="1 2">
    <name type="scientific">Pseudolycoriella hygida</name>
    <dbReference type="NCBI Taxonomy" id="35572"/>
    <lineage>
        <taxon>Eukaryota</taxon>
        <taxon>Metazoa</taxon>
        <taxon>Ecdysozoa</taxon>
        <taxon>Arthropoda</taxon>
        <taxon>Hexapoda</taxon>
        <taxon>Insecta</taxon>
        <taxon>Pterygota</taxon>
        <taxon>Neoptera</taxon>
        <taxon>Endopterygota</taxon>
        <taxon>Diptera</taxon>
        <taxon>Nematocera</taxon>
        <taxon>Sciaroidea</taxon>
        <taxon>Sciaridae</taxon>
        <taxon>Pseudolycoriella</taxon>
    </lineage>
</organism>
<gene>
    <name evidence="1" type="ORF">Bhyg_15530</name>
</gene>
<keyword evidence="2" id="KW-1185">Reference proteome</keyword>
<evidence type="ECO:0000313" key="1">
    <source>
        <dbReference type="EMBL" id="KAJ6633704.1"/>
    </source>
</evidence>
<dbReference type="PANTHER" id="PTHR47063">
    <property type="entry name" value="RIBONUCLEASE H2 SUBUNIT C"/>
    <property type="match status" value="1"/>
</dbReference>
<dbReference type="OrthoDB" id="6222486at2759"/>
<dbReference type="GO" id="GO:0006401">
    <property type="term" value="P:RNA catabolic process"/>
    <property type="evidence" value="ECO:0007669"/>
    <property type="project" value="InterPro"/>
</dbReference>
<dbReference type="Gene3D" id="2.40.128.680">
    <property type="match status" value="1"/>
</dbReference>
<dbReference type="GO" id="GO:0032299">
    <property type="term" value="C:ribonuclease H2 complex"/>
    <property type="evidence" value="ECO:0007669"/>
    <property type="project" value="InterPro"/>
</dbReference>
<dbReference type="EMBL" id="WJQU01001785">
    <property type="protein sequence ID" value="KAJ6633704.1"/>
    <property type="molecule type" value="Genomic_DNA"/>
</dbReference>
<dbReference type="Pfam" id="PF08615">
    <property type="entry name" value="RNase_H2_suC"/>
    <property type="match status" value="1"/>
</dbReference>
<evidence type="ECO:0000313" key="2">
    <source>
        <dbReference type="Proteomes" id="UP001151699"/>
    </source>
</evidence>
<reference evidence="1" key="1">
    <citation type="submission" date="2022-07" db="EMBL/GenBank/DDBJ databases">
        <authorList>
            <person name="Trinca V."/>
            <person name="Uliana J.V.C."/>
            <person name="Torres T.T."/>
            <person name="Ward R.J."/>
            <person name="Monesi N."/>
        </authorList>
    </citation>
    <scope>NUCLEOTIDE SEQUENCE</scope>
    <source>
        <strain evidence="1">HSMRA1968</strain>
        <tissue evidence="1">Whole embryos</tissue>
    </source>
</reference>
<dbReference type="Proteomes" id="UP001151699">
    <property type="component" value="Unassembled WGS sequence"/>
</dbReference>
<accession>A0A9Q0RTZ1</accession>
<comment type="caution">
    <text evidence="1">The sequence shown here is derived from an EMBL/GenBank/DDBJ whole genome shotgun (WGS) entry which is preliminary data.</text>
</comment>
<proteinExistence type="predicted"/>